<reference evidence="1 2" key="1">
    <citation type="submission" date="2013-12" db="EMBL/GenBank/DDBJ databases">
        <title>Draft genome of the parsitic nematode Ancylostoma duodenale.</title>
        <authorList>
            <person name="Mitreva M."/>
        </authorList>
    </citation>
    <scope>NUCLEOTIDE SEQUENCE [LARGE SCALE GENOMIC DNA]</scope>
    <source>
        <strain evidence="1 2">Zhejiang</strain>
    </source>
</reference>
<dbReference type="InterPro" id="IPR043502">
    <property type="entry name" value="DNA/RNA_pol_sf"/>
</dbReference>
<evidence type="ECO:0000313" key="1">
    <source>
        <dbReference type="EMBL" id="KIH63819.1"/>
    </source>
</evidence>
<dbReference type="Proteomes" id="UP000054047">
    <property type="component" value="Unassembled WGS sequence"/>
</dbReference>
<gene>
    <name evidence="1" type="ORF">ANCDUO_05872</name>
</gene>
<dbReference type="EMBL" id="KN728415">
    <property type="protein sequence ID" value="KIH63819.1"/>
    <property type="molecule type" value="Genomic_DNA"/>
</dbReference>
<proteinExistence type="predicted"/>
<protein>
    <recommendedName>
        <fullName evidence="3">Peptidase aspartic putative domain-containing protein</fullName>
    </recommendedName>
</protein>
<name>A0A0C2GXM9_9BILA</name>
<evidence type="ECO:0000313" key="2">
    <source>
        <dbReference type="Proteomes" id="UP000054047"/>
    </source>
</evidence>
<organism evidence="1 2">
    <name type="scientific">Ancylostoma duodenale</name>
    <dbReference type="NCBI Taxonomy" id="51022"/>
    <lineage>
        <taxon>Eukaryota</taxon>
        <taxon>Metazoa</taxon>
        <taxon>Ecdysozoa</taxon>
        <taxon>Nematoda</taxon>
        <taxon>Chromadorea</taxon>
        <taxon>Rhabditida</taxon>
        <taxon>Rhabditina</taxon>
        <taxon>Rhabditomorpha</taxon>
        <taxon>Strongyloidea</taxon>
        <taxon>Ancylostomatidae</taxon>
        <taxon>Ancylostomatinae</taxon>
        <taxon>Ancylostoma</taxon>
    </lineage>
</organism>
<evidence type="ECO:0008006" key="3">
    <source>
        <dbReference type="Google" id="ProtNLM"/>
    </source>
</evidence>
<dbReference type="PANTHER" id="PTHR47331">
    <property type="entry name" value="PHD-TYPE DOMAIN-CONTAINING PROTEIN"/>
    <property type="match status" value="1"/>
</dbReference>
<dbReference type="SUPFAM" id="SSF56672">
    <property type="entry name" value="DNA/RNA polymerases"/>
    <property type="match status" value="1"/>
</dbReference>
<accession>A0A0C2GXM9</accession>
<dbReference type="AlphaFoldDB" id="A0A0C2GXM9"/>
<keyword evidence="2" id="KW-1185">Reference proteome</keyword>
<dbReference type="OrthoDB" id="5920525at2759"/>
<sequence>MDNSTNEAEDPDPWERYWFLEGKGTEEFANSEREVQSLIDKRVLENFMRTVEKRDDGYYVRLPRKDDITDLSDNKAIAFRRLISVWNSLQKDPQLLEKYNGVFEEQLRQNIIEEVNETAPTVGQRVHYIPHQAVLTPSKTTTKLRIVFDASAHYKNSPSLNDAIHREPSSPFLLAATTHFHLDQYKKDTKLVAEIKENLYVDNLLLTADSTEEGIQIYKNTKRMFTDLKMNLREFASNEKKVTEVMDSGDKSSETSPKVLGIKWNNNSDIFEIACAVTTQNGVTERTVASAIASIYDPWVGCYR</sequence>